<name>A0A0C9WEQ7_9AGAM</name>
<dbReference type="PROSITE" id="PS51257">
    <property type="entry name" value="PROKAR_LIPOPROTEIN"/>
    <property type="match status" value="1"/>
</dbReference>
<dbReference type="EMBL" id="KN839848">
    <property type="protein sequence ID" value="KIJ64121.1"/>
    <property type="molecule type" value="Genomic_DNA"/>
</dbReference>
<feature type="chain" id="PRO_5002222311" evidence="1">
    <location>
        <begin position="21"/>
        <end position="63"/>
    </location>
</feature>
<evidence type="ECO:0000256" key="1">
    <source>
        <dbReference type="SAM" id="SignalP"/>
    </source>
</evidence>
<sequence length="63" mass="6630">MRFSTLAIFFSALAACTIDSLSVTGTPLTPAGNSQRCSGEGALCEYNEDCCNNICLVYTCAIP</sequence>
<dbReference type="Proteomes" id="UP000053820">
    <property type="component" value="Unassembled WGS sequence"/>
</dbReference>
<gene>
    <name evidence="2" type="ORF">HYDPIDRAFT_112660</name>
</gene>
<proteinExistence type="predicted"/>
<protein>
    <submittedName>
        <fullName evidence="2">Uncharacterized protein</fullName>
    </submittedName>
</protein>
<evidence type="ECO:0000313" key="2">
    <source>
        <dbReference type="EMBL" id="KIJ64121.1"/>
    </source>
</evidence>
<organism evidence="2 3">
    <name type="scientific">Hydnomerulius pinastri MD-312</name>
    <dbReference type="NCBI Taxonomy" id="994086"/>
    <lineage>
        <taxon>Eukaryota</taxon>
        <taxon>Fungi</taxon>
        <taxon>Dikarya</taxon>
        <taxon>Basidiomycota</taxon>
        <taxon>Agaricomycotina</taxon>
        <taxon>Agaricomycetes</taxon>
        <taxon>Agaricomycetidae</taxon>
        <taxon>Boletales</taxon>
        <taxon>Boletales incertae sedis</taxon>
        <taxon>Leucogyrophana</taxon>
    </lineage>
</organism>
<dbReference type="AlphaFoldDB" id="A0A0C9WEQ7"/>
<keyword evidence="1" id="KW-0732">Signal</keyword>
<evidence type="ECO:0000313" key="3">
    <source>
        <dbReference type="Proteomes" id="UP000053820"/>
    </source>
</evidence>
<accession>A0A0C9WEQ7</accession>
<feature type="signal peptide" evidence="1">
    <location>
        <begin position="1"/>
        <end position="20"/>
    </location>
</feature>
<dbReference type="HOGENOM" id="CLU_2886083_0_0_1"/>
<keyword evidence="3" id="KW-1185">Reference proteome</keyword>
<reference evidence="2 3" key="1">
    <citation type="submission" date="2014-04" db="EMBL/GenBank/DDBJ databases">
        <title>Evolutionary Origins and Diversification of the Mycorrhizal Mutualists.</title>
        <authorList>
            <consortium name="DOE Joint Genome Institute"/>
            <consortium name="Mycorrhizal Genomics Consortium"/>
            <person name="Kohler A."/>
            <person name="Kuo A."/>
            <person name="Nagy L.G."/>
            <person name="Floudas D."/>
            <person name="Copeland A."/>
            <person name="Barry K.W."/>
            <person name="Cichocki N."/>
            <person name="Veneault-Fourrey C."/>
            <person name="LaButti K."/>
            <person name="Lindquist E.A."/>
            <person name="Lipzen A."/>
            <person name="Lundell T."/>
            <person name="Morin E."/>
            <person name="Murat C."/>
            <person name="Riley R."/>
            <person name="Ohm R."/>
            <person name="Sun H."/>
            <person name="Tunlid A."/>
            <person name="Henrissat B."/>
            <person name="Grigoriev I.V."/>
            <person name="Hibbett D.S."/>
            <person name="Martin F."/>
        </authorList>
    </citation>
    <scope>NUCLEOTIDE SEQUENCE [LARGE SCALE GENOMIC DNA]</scope>
    <source>
        <strain evidence="2 3">MD-312</strain>
    </source>
</reference>